<dbReference type="AlphaFoldDB" id="A0A7W5VLC1"/>
<comment type="caution">
    <text evidence="1">The sequence shown here is derived from an EMBL/GenBank/DDBJ whole genome shotgun (WGS) entry which is preliminary data.</text>
</comment>
<evidence type="ECO:0000313" key="1">
    <source>
        <dbReference type="EMBL" id="MBB3729992.1"/>
    </source>
</evidence>
<dbReference type="EMBL" id="JACIBV010000001">
    <property type="protein sequence ID" value="MBB3729992.1"/>
    <property type="molecule type" value="Genomic_DNA"/>
</dbReference>
<sequence length="99" mass="11016">MAGFDVRPGFLRHEAAVYVERQLHVHDVSDALKAAFHRDRGTLGKDMYGAELAKKMPEIEERIFSALSDYIDQLEGVATNLHANAGTYELVDRPITDGS</sequence>
<protein>
    <submittedName>
        <fullName evidence="1">Uncharacterized protein</fullName>
    </submittedName>
</protein>
<keyword evidence="2" id="KW-1185">Reference proteome</keyword>
<organism evidence="1 2">
    <name type="scientific">Nonomuraea dietziae</name>
    <dbReference type="NCBI Taxonomy" id="65515"/>
    <lineage>
        <taxon>Bacteria</taxon>
        <taxon>Bacillati</taxon>
        <taxon>Actinomycetota</taxon>
        <taxon>Actinomycetes</taxon>
        <taxon>Streptosporangiales</taxon>
        <taxon>Streptosporangiaceae</taxon>
        <taxon>Nonomuraea</taxon>
    </lineage>
</organism>
<name>A0A7W5VLC1_9ACTN</name>
<dbReference type="RefSeq" id="WP_183654045.1">
    <property type="nucleotide sequence ID" value="NZ_JACIBV010000001.1"/>
</dbReference>
<dbReference type="Proteomes" id="UP000579945">
    <property type="component" value="Unassembled WGS sequence"/>
</dbReference>
<evidence type="ECO:0000313" key="2">
    <source>
        <dbReference type="Proteomes" id="UP000579945"/>
    </source>
</evidence>
<accession>A0A7W5VLC1</accession>
<reference evidence="1 2" key="1">
    <citation type="submission" date="2020-08" db="EMBL/GenBank/DDBJ databases">
        <title>Sequencing the genomes of 1000 actinobacteria strains.</title>
        <authorList>
            <person name="Klenk H.-P."/>
        </authorList>
    </citation>
    <scope>NUCLEOTIDE SEQUENCE [LARGE SCALE GENOMIC DNA]</scope>
    <source>
        <strain evidence="1 2">DSM 44320</strain>
    </source>
</reference>
<dbReference type="GeneID" id="95392159"/>
<gene>
    <name evidence="1" type="ORF">FHR33_005852</name>
</gene>
<proteinExistence type="predicted"/>